<evidence type="ECO:0000256" key="5">
    <source>
        <dbReference type="ARBA" id="ARBA00023002"/>
    </source>
</evidence>
<keyword evidence="5 10" id="KW-0560">Oxidoreductase</keyword>
<keyword evidence="4" id="KW-0479">Metal-binding</keyword>
<protein>
    <submittedName>
        <fullName evidence="10">Heme-thiolate peroxidase</fullName>
        <ecNumber evidence="10">1.11.2.1</ecNumber>
    </submittedName>
</protein>
<evidence type="ECO:0000259" key="9">
    <source>
        <dbReference type="PROSITE" id="PS51405"/>
    </source>
</evidence>
<evidence type="ECO:0000256" key="2">
    <source>
        <dbReference type="ARBA" id="ARBA00022559"/>
    </source>
</evidence>
<evidence type="ECO:0000256" key="1">
    <source>
        <dbReference type="ARBA" id="ARBA00001970"/>
    </source>
</evidence>
<feature type="domain" description="Heme haloperoxidase family profile" evidence="9">
    <location>
        <begin position="67"/>
        <end position="301"/>
    </location>
</feature>
<comment type="cofactor">
    <cofactor evidence="1">
        <name>heme b</name>
        <dbReference type="ChEBI" id="CHEBI:60344"/>
    </cofactor>
</comment>
<dbReference type="EC" id="1.11.2.1" evidence="10"/>
<proteinExistence type="inferred from homology"/>
<evidence type="ECO:0000256" key="4">
    <source>
        <dbReference type="ARBA" id="ARBA00022723"/>
    </source>
</evidence>
<dbReference type="PANTHER" id="PTHR33577">
    <property type="entry name" value="STERIGMATOCYSTIN BIOSYNTHESIS PEROXIDASE STCC-RELATED"/>
    <property type="match status" value="1"/>
</dbReference>
<dbReference type="Gene3D" id="1.10.489.10">
    <property type="entry name" value="Chloroperoxidase-like"/>
    <property type="match status" value="1"/>
</dbReference>
<comment type="similarity">
    <text evidence="7">Belongs to the chloroperoxidase family.</text>
</comment>
<accession>A0A4Q2DF10</accession>
<evidence type="ECO:0000313" key="10">
    <source>
        <dbReference type="EMBL" id="RXW18367.1"/>
    </source>
</evidence>
<name>A0A4Q2DF10_9AGAR</name>
<gene>
    <name evidence="10" type="ORF">EST38_g7495</name>
</gene>
<keyword evidence="6" id="KW-0408">Iron</keyword>
<dbReference type="Pfam" id="PF01328">
    <property type="entry name" value="Peroxidase_2"/>
    <property type="match status" value="1"/>
</dbReference>
<evidence type="ECO:0000256" key="6">
    <source>
        <dbReference type="ARBA" id="ARBA00023004"/>
    </source>
</evidence>
<dbReference type="EMBL" id="SDEE01000271">
    <property type="protein sequence ID" value="RXW18367.1"/>
    <property type="molecule type" value="Genomic_DNA"/>
</dbReference>
<evidence type="ECO:0000256" key="7">
    <source>
        <dbReference type="ARBA" id="ARBA00025795"/>
    </source>
</evidence>
<dbReference type="AlphaFoldDB" id="A0A4Q2DF10"/>
<evidence type="ECO:0000256" key="8">
    <source>
        <dbReference type="SAM" id="SignalP"/>
    </source>
</evidence>
<dbReference type="GO" id="GO:0046872">
    <property type="term" value="F:metal ion binding"/>
    <property type="evidence" value="ECO:0007669"/>
    <property type="project" value="UniProtKB-KW"/>
</dbReference>
<dbReference type="InterPro" id="IPR000028">
    <property type="entry name" value="Chloroperoxidase"/>
</dbReference>
<dbReference type="InterPro" id="IPR036851">
    <property type="entry name" value="Chloroperoxidase-like_sf"/>
</dbReference>
<sequence length="380" mass="41760">MRLNQPLAFLFLSIPHLCRGFPSYQSLAGLSERDQDAAMEKLSGKAVYPPSPPGPIVFNGTKLVHDEDHPWKPLRKGDIRGPCPGLNTLASHGYLPRDGVATPAQIITAVQEGFNMVHGAAVTATYAALLVDGNLLTNLLSIGGKTKRTGPDPPAPAIVGGLNTHDVFEGDASMTRADAFFGDIPSFNQTLFDQLVEFSNRYGDGYYNLTVAAEYRYHLIQQSIATNPNFSFVSPRYFTAYGESAFTLNLFVDGRDNTTVLGGRRLDMDTALSFFRDSRFPPDFHRASRPTGTDGVREIMAAYPFKPGRNLDGKINNYIEDPTSPSDFGGCGLYENLVEKVVALYPNPKGVLRRNLIINLRFFYGVFASRCEEALPYGKL</sequence>
<reference evidence="10 11" key="1">
    <citation type="submission" date="2019-01" db="EMBL/GenBank/DDBJ databases">
        <title>Draft genome sequence of Psathyrella aberdarensis IHI B618.</title>
        <authorList>
            <person name="Buettner E."/>
            <person name="Kellner H."/>
        </authorList>
    </citation>
    <scope>NUCLEOTIDE SEQUENCE [LARGE SCALE GENOMIC DNA]</scope>
    <source>
        <strain evidence="10 11">IHI B618</strain>
    </source>
</reference>
<dbReference type="PROSITE" id="PS51405">
    <property type="entry name" value="HEME_HALOPEROXIDASE"/>
    <property type="match status" value="1"/>
</dbReference>
<dbReference type="PANTHER" id="PTHR33577:SF16">
    <property type="entry name" value="HEME HALOPEROXIDASE FAMILY PROFILE DOMAIN-CONTAINING PROTEIN"/>
    <property type="match status" value="1"/>
</dbReference>
<dbReference type="Proteomes" id="UP000290288">
    <property type="component" value="Unassembled WGS sequence"/>
</dbReference>
<evidence type="ECO:0000313" key="11">
    <source>
        <dbReference type="Proteomes" id="UP000290288"/>
    </source>
</evidence>
<dbReference type="GO" id="GO:0004601">
    <property type="term" value="F:peroxidase activity"/>
    <property type="evidence" value="ECO:0007669"/>
    <property type="project" value="UniProtKB-KW"/>
</dbReference>
<keyword evidence="8" id="KW-0732">Signal</keyword>
<keyword evidence="3" id="KW-0349">Heme</keyword>
<evidence type="ECO:0000256" key="3">
    <source>
        <dbReference type="ARBA" id="ARBA00022617"/>
    </source>
</evidence>
<feature type="chain" id="PRO_5020967054" evidence="8">
    <location>
        <begin position="21"/>
        <end position="380"/>
    </location>
</feature>
<keyword evidence="2 10" id="KW-0575">Peroxidase</keyword>
<feature type="signal peptide" evidence="8">
    <location>
        <begin position="1"/>
        <end position="20"/>
    </location>
</feature>
<keyword evidence="11" id="KW-1185">Reference proteome</keyword>
<organism evidence="10 11">
    <name type="scientific">Candolleomyces aberdarensis</name>
    <dbReference type="NCBI Taxonomy" id="2316362"/>
    <lineage>
        <taxon>Eukaryota</taxon>
        <taxon>Fungi</taxon>
        <taxon>Dikarya</taxon>
        <taxon>Basidiomycota</taxon>
        <taxon>Agaricomycotina</taxon>
        <taxon>Agaricomycetes</taxon>
        <taxon>Agaricomycetidae</taxon>
        <taxon>Agaricales</taxon>
        <taxon>Agaricineae</taxon>
        <taxon>Psathyrellaceae</taxon>
        <taxon>Candolleomyces</taxon>
    </lineage>
</organism>
<comment type="caution">
    <text evidence="10">The sequence shown here is derived from an EMBL/GenBank/DDBJ whole genome shotgun (WGS) entry which is preliminary data.</text>
</comment>
<dbReference type="SUPFAM" id="SSF47571">
    <property type="entry name" value="Cloroperoxidase"/>
    <property type="match status" value="1"/>
</dbReference>
<dbReference type="OrthoDB" id="2542103at2759"/>